<sequence length="130" mass="14953">MAVYASNTTKNGLVVLTELSVVETKTGKESPVVVALHFERDDGRLELINIKRAYERDADKIANDDLSKRDVYYMNNKKWQCLVKNHPSLQLANAFSDDSANKPYFMRTEKICKRIAEIRLETKFVVLSLR</sequence>
<dbReference type="EMBL" id="CP063056">
    <property type="protein sequence ID" value="QPB42627.1"/>
    <property type="molecule type" value="Genomic_DNA"/>
</dbReference>
<evidence type="ECO:0000313" key="2">
    <source>
        <dbReference type="EMBL" id="QPB42627.1"/>
    </source>
</evidence>
<evidence type="ECO:0000313" key="3">
    <source>
        <dbReference type="Proteomes" id="UP000663069"/>
    </source>
</evidence>
<feature type="domain" description="Phage MuF C-terminal" evidence="1">
    <location>
        <begin position="2"/>
        <end position="80"/>
    </location>
</feature>
<organism evidence="2 3">
    <name type="scientific">Rodentibacter haemolyticus</name>
    <dbReference type="NCBI Taxonomy" id="2778911"/>
    <lineage>
        <taxon>Bacteria</taxon>
        <taxon>Pseudomonadati</taxon>
        <taxon>Pseudomonadota</taxon>
        <taxon>Gammaproteobacteria</taxon>
        <taxon>Pasteurellales</taxon>
        <taxon>Pasteurellaceae</taxon>
        <taxon>Rodentibacter</taxon>
    </lineage>
</organism>
<dbReference type="RefSeq" id="WP_194812205.1">
    <property type="nucleotide sequence ID" value="NZ_CP063056.1"/>
</dbReference>
<protein>
    <recommendedName>
        <fullName evidence="1">Phage MuF C-terminal domain-containing protein</fullName>
    </recommendedName>
</protein>
<evidence type="ECO:0000259" key="1">
    <source>
        <dbReference type="Pfam" id="PF18819"/>
    </source>
</evidence>
<proteinExistence type="predicted"/>
<keyword evidence="3" id="KW-1185">Reference proteome</keyword>
<dbReference type="InterPro" id="IPR041131">
    <property type="entry name" value="MuF_C"/>
</dbReference>
<dbReference type="Pfam" id="PF18819">
    <property type="entry name" value="MuF_C"/>
    <property type="match status" value="1"/>
</dbReference>
<accession>A0ABX6UWZ6</accession>
<gene>
    <name evidence="2" type="ORF">IHV77_00415</name>
</gene>
<name>A0ABX6UWZ6_9PAST</name>
<dbReference type="Proteomes" id="UP000663069">
    <property type="component" value="Chromosome"/>
</dbReference>
<reference evidence="2 3" key="1">
    <citation type="submission" date="2020-10" db="EMBL/GenBank/DDBJ databases">
        <title>Genome Sequencing of Rodentibacter spp. strain DSM111151.</title>
        <authorList>
            <person name="Benga L."/>
            <person name="Lautwein T."/>
        </authorList>
    </citation>
    <scope>NUCLEOTIDE SEQUENCE [LARGE SCALE GENOMIC DNA]</scope>
    <source>
        <strain evidence="2 3">DSM 111151</strain>
    </source>
</reference>